<keyword evidence="2" id="KW-1133">Transmembrane helix</keyword>
<evidence type="ECO:0000256" key="1">
    <source>
        <dbReference type="SAM" id="MobiDB-lite"/>
    </source>
</evidence>
<evidence type="ECO:0000256" key="2">
    <source>
        <dbReference type="SAM" id="Phobius"/>
    </source>
</evidence>
<gene>
    <name evidence="3" type="ORF">LOM8899_01978</name>
</gene>
<sequence>MTDAAETPTGKHPVKRWLTAILALQCGMALILFGTDLMRVLPTLISPSRAPALDAPTAPGDQTRRYAPRDLTQRTPRPGTRPIPATEDMPTRLAFDTGPFDGGQALTLTGSIAPGDAERFADWLSTQTTPPDTIFLNSPGGSVGDALAIGRLIRAMPASTRMTETDVCLSACPYILAGGTTRQVEDGAWVGVHQHFFGENVALPAFLAVEDIQRGQGEVMAYLIEMEIDPAIMQHALVTPPDEIYLLQPDELQAYKLTSADGD</sequence>
<dbReference type="SUPFAM" id="SSF52096">
    <property type="entry name" value="ClpP/crotonase"/>
    <property type="match status" value="1"/>
</dbReference>
<dbReference type="EMBL" id="FXZK01000003">
    <property type="protein sequence ID" value="SMY07838.1"/>
    <property type="molecule type" value="Genomic_DNA"/>
</dbReference>
<dbReference type="Gene3D" id="3.90.226.10">
    <property type="entry name" value="2-enoyl-CoA Hydratase, Chain A, domain 1"/>
    <property type="match status" value="1"/>
</dbReference>
<dbReference type="Proteomes" id="UP000201613">
    <property type="component" value="Unassembled WGS sequence"/>
</dbReference>
<keyword evidence="2" id="KW-0812">Transmembrane</keyword>
<evidence type="ECO:0000313" key="4">
    <source>
        <dbReference type="Proteomes" id="UP000201613"/>
    </source>
</evidence>
<evidence type="ECO:0008006" key="5">
    <source>
        <dbReference type="Google" id="ProtNLM"/>
    </source>
</evidence>
<dbReference type="OrthoDB" id="5936191at2"/>
<evidence type="ECO:0000313" key="3">
    <source>
        <dbReference type="EMBL" id="SMY07838.1"/>
    </source>
</evidence>
<name>A0A238LDZ6_9RHOB</name>
<protein>
    <recommendedName>
        <fullName evidence="5">Clp protease</fullName>
    </recommendedName>
</protein>
<feature type="transmembrane region" description="Helical" evidence="2">
    <location>
        <begin position="17"/>
        <end position="35"/>
    </location>
</feature>
<accession>A0A238LDZ6</accession>
<feature type="compositionally biased region" description="Basic and acidic residues" evidence="1">
    <location>
        <begin position="62"/>
        <end position="72"/>
    </location>
</feature>
<dbReference type="RefSeq" id="WP_093992031.1">
    <property type="nucleotide sequence ID" value="NZ_FXZK01000003.1"/>
</dbReference>
<dbReference type="AlphaFoldDB" id="A0A238LDZ6"/>
<keyword evidence="4" id="KW-1185">Reference proteome</keyword>
<dbReference type="InterPro" id="IPR029045">
    <property type="entry name" value="ClpP/crotonase-like_dom_sf"/>
</dbReference>
<proteinExistence type="predicted"/>
<reference evidence="3 4" key="1">
    <citation type="submission" date="2017-05" db="EMBL/GenBank/DDBJ databases">
        <authorList>
            <person name="Song R."/>
            <person name="Chenine A.L."/>
            <person name="Ruprecht R.M."/>
        </authorList>
    </citation>
    <scope>NUCLEOTIDE SEQUENCE [LARGE SCALE GENOMIC DNA]</scope>
    <source>
        <strain evidence="3 4">CECT 8899</strain>
    </source>
</reference>
<organism evidence="3 4">
    <name type="scientific">Flavimaricola marinus</name>
    <dbReference type="NCBI Taxonomy" id="1819565"/>
    <lineage>
        <taxon>Bacteria</taxon>
        <taxon>Pseudomonadati</taxon>
        <taxon>Pseudomonadota</taxon>
        <taxon>Alphaproteobacteria</taxon>
        <taxon>Rhodobacterales</taxon>
        <taxon>Paracoccaceae</taxon>
        <taxon>Flavimaricola</taxon>
    </lineage>
</organism>
<feature type="region of interest" description="Disordered" evidence="1">
    <location>
        <begin position="49"/>
        <end position="89"/>
    </location>
</feature>
<keyword evidence="2" id="KW-0472">Membrane</keyword>